<evidence type="ECO:0000259" key="1">
    <source>
        <dbReference type="PROSITE" id="PS50104"/>
    </source>
</evidence>
<dbReference type="PANTHER" id="PTHR11017">
    <property type="entry name" value="LEUCINE-RICH REPEAT-CONTAINING PROTEIN"/>
    <property type="match status" value="1"/>
</dbReference>
<dbReference type="PRINTS" id="PR00364">
    <property type="entry name" value="DISEASERSIST"/>
</dbReference>
<dbReference type="Gene3D" id="3.40.50.10140">
    <property type="entry name" value="Toll/interleukin-1 receptor homology (TIR) domain"/>
    <property type="match status" value="1"/>
</dbReference>
<dbReference type="Pfam" id="PF01582">
    <property type="entry name" value="TIR"/>
    <property type="match status" value="1"/>
</dbReference>
<dbReference type="Proteomes" id="UP001295469">
    <property type="component" value="Chromosome A02"/>
</dbReference>
<dbReference type="Gene3D" id="3.40.50.300">
    <property type="entry name" value="P-loop containing nucleotide triphosphate hydrolases"/>
    <property type="match status" value="1"/>
</dbReference>
<dbReference type="EMBL" id="HG994356">
    <property type="protein sequence ID" value="CAF2142192.1"/>
    <property type="molecule type" value="Genomic_DNA"/>
</dbReference>
<dbReference type="PROSITE" id="PS50104">
    <property type="entry name" value="TIR"/>
    <property type="match status" value="1"/>
</dbReference>
<proteinExistence type="predicted"/>
<protein>
    <submittedName>
        <fullName evidence="2">(rape) hypothetical protein</fullName>
    </submittedName>
</protein>
<dbReference type="InterPro" id="IPR000157">
    <property type="entry name" value="TIR_dom"/>
</dbReference>
<dbReference type="AlphaFoldDB" id="A0A816X423"/>
<dbReference type="SUPFAM" id="SSF52200">
    <property type="entry name" value="Toll/Interleukin receptor TIR domain"/>
    <property type="match status" value="1"/>
</dbReference>
<dbReference type="GO" id="GO:0043531">
    <property type="term" value="F:ADP binding"/>
    <property type="evidence" value="ECO:0007669"/>
    <property type="project" value="InterPro"/>
</dbReference>
<reference evidence="2" key="1">
    <citation type="submission" date="2021-01" db="EMBL/GenBank/DDBJ databases">
        <authorList>
            <consortium name="Genoscope - CEA"/>
            <person name="William W."/>
        </authorList>
    </citation>
    <scope>NUCLEOTIDE SEQUENCE</scope>
</reference>
<accession>A0A816X423</accession>
<dbReference type="InterPro" id="IPR002182">
    <property type="entry name" value="NB-ARC"/>
</dbReference>
<organism evidence="2">
    <name type="scientific">Brassica napus</name>
    <name type="common">Rape</name>
    <dbReference type="NCBI Taxonomy" id="3708"/>
    <lineage>
        <taxon>Eukaryota</taxon>
        <taxon>Viridiplantae</taxon>
        <taxon>Streptophyta</taxon>
        <taxon>Embryophyta</taxon>
        <taxon>Tracheophyta</taxon>
        <taxon>Spermatophyta</taxon>
        <taxon>Magnoliopsida</taxon>
        <taxon>eudicotyledons</taxon>
        <taxon>Gunneridae</taxon>
        <taxon>Pentapetalae</taxon>
        <taxon>rosids</taxon>
        <taxon>malvids</taxon>
        <taxon>Brassicales</taxon>
        <taxon>Brassicaceae</taxon>
        <taxon>Brassiceae</taxon>
        <taxon>Brassica</taxon>
    </lineage>
</organism>
<dbReference type="PANTHER" id="PTHR11017:SF412">
    <property type="entry name" value="DISEASE RESISTANCE PROTEIN (TIR-NBS-LRR CLASS)"/>
    <property type="match status" value="1"/>
</dbReference>
<dbReference type="InterPro" id="IPR027417">
    <property type="entry name" value="P-loop_NTPase"/>
</dbReference>
<evidence type="ECO:0000313" key="2">
    <source>
        <dbReference type="EMBL" id="CAF2142192.1"/>
    </source>
</evidence>
<dbReference type="GO" id="GO:0007165">
    <property type="term" value="P:signal transduction"/>
    <property type="evidence" value="ECO:0007669"/>
    <property type="project" value="InterPro"/>
</dbReference>
<dbReference type="SUPFAM" id="SSF52540">
    <property type="entry name" value="P-loop containing nucleoside triphosphate hydrolases"/>
    <property type="match status" value="1"/>
</dbReference>
<feature type="domain" description="TIR" evidence="1">
    <location>
        <begin position="7"/>
        <end position="141"/>
    </location>
</feature>
<dbReference type="GO" id="GO:0006952">
    <property type="term" value="P:defense response"/>
    <property type="evidence" value="ECO:0007669"/>
    <property type="project" value="InterPro"/>
</dbReference>
<dbReference type="InterPro" id="IPR035897">
    <property type="entry name" value="Toll_tir_struct_dom_sf"/>
</dbReference>
<sequence length="485" mass="55770">MNNNDEIKQTVYISFNINDSDVSSFIRYLVAALHREGIDVASEKSGHDLNKGWFSRIKLFVVVFSKPCTYSVACLEKLVKLLEFLREEDNVVVPVFNDAMAKQMDRRNFLERLRHWESLILQISEAAELIEEIAKNVFQKLNPTENIGIHTQLRVQENLLCKQPWGFRSIGILGKPGIGKTTLAEAALRRMRDGYDVPRFIRECNNKITEHFSDEDFQEISVEKFDLNNQDAGPCHRQKRLLLVIDGLQNAQDAESFLSGFNRFGPGSLLIITSSEREVLEKCHLNEIYELKGLDDEDALKLFTRCAFGKDVIDEELRKLSVSEIERCDGNPSTIRSHAEKMKSRMERIDMESALGRFCHISSLCFQETMNSFSITPKQSFFITDAYNYQWDLENFSGFDLACSLEIRLSDLRGQCLNYDSRQKFFFSTISSTYLSDFTDLSLPNFTSPAIESMPIDLKILQLGQETLLVCQVNKPWEGYKVRKL</sequence>
<name>A0A816X423_BRANA</name>
<gene>
    <name evidence="2" type="ORF">DARMORV10_A02P28930.1</name>
</gene>
<dbReference type="Pfam" id="PF00931">
    <property type="entry name" value="NB-ARC"/>
    <property type="match status" value="1"/>
</dbReference>
<dbReference type="InterPro" id="IPR044974">
    <property type="entry name" value="Disease_R_plants"/>
</dbReference>